<evidence type="ECO:0000259" key="4">
    <source>
        <dbReference type="Pfam" id="PF08241"/>
    </source>
</evidence>
<keyword evidence="3 5" id="KW-0808">Transferase</keyword>
<name>Q6MIH2_BDEBA</name>
<protein>
    <submittedName>
        <fullName evidence="5">Putative methyltransferase</fullName>
    </submittedName>
</protein>
<keyword evidence="2 5" id="KW-0489">Methyltransferase</keyword>
<dbReference type="Proteomes" id="UP000008080">
    <property type="component" value="Chromosome"/>
</dbReference>
<dbReference type="GO" id="GO:0008757">
    <property type="term" value="F:S-adenosylmethionine-dependent methyltransferase activity"/>
    <property type="evidence" value="ECO:0007669"/>
    <property type="project" value="InterPro"/>
</dbReference>
<evidence type="ECO:0000256" key="2">
    <source>
        <dbReference type="ARBA" id="ARBA00022603"/>
    </source>
</evidence>
<dbReference type="InterPro" id="IPR051052">
    <property type="entry name" value="Diverse_substrate_MTase"/>
</dbReference>
<organism evidence="5 6">
    <name type="scientific">Bdellovibrio bacteriovorus (strain ATCC 15356 / DSM 50701 / NCIMB 9529 / HD100)</name>
    <dbReference type="NCBI Taxonomy" id="264462"/>
    <lineage>
        <taxon>Bacteria</taxon>
        <taxon>Pseudomonadati</taxon>
        <taxon>Bdellovibrionota</taxon>
        <taxon>Bdellovibrionia</taxon>
        <taxon>Bdellovibrionales</taxon>
        <taxon>Pseudobdellovibrionaceae</taxon>
        <taxon>Bdellovibrio</taxon>
    </lineage>
</organism>
<evidence type="ECO:0000256" key="1">
    <source>
        <dbReference type="ARBA" id="ARBA00008361"/>
    </source>
</evidence>
<dbReference type="KEGG" id="bba:Bd3186"/>
<dbReference type="EMBL" id="BX842654">
    <property type="protein sequence ID" value="CAE80941.1"/>
    <property type="molecule type" value="Genomic_DNA"/>
</dbReference>
<feature type="domain" description="Methyltransferase type 11" evidence="4">
    <location>
        <begin position="45"/>
        <end position="136"/>
    </location>
</feature>
<dbReference type="Pfam" id="PF08241">
    <property type="entry name" value="Methyltransf_11"/>
    <property type="match status" value="1"/>
</dbReference>
<comment type="similarity">
    <text evidence="1">Belongs to the methyltransferase superfamily.</text>
</comment>
<dbReference type="InterPro" id="IPR013216">
    <property type="entry name" value="Methyltransf_11"/>
</dbReference>
<accession>Q6MIH2</accession>
<dbReference type="GO" id="GO:0032259">
    <property type="term" value="P:methylation"/>
    <property type="evidence" value="ECO:0007669"/>
    <property type="project" value="UniProtKB-KW"/>
</dbReference>
<dbReference type="STRING" id="264462.Bd3186"/>
<gene>
    <name evidence="5" type="ordered locus">Bd3186</name>
</gene>
<dbReference type="PANTHER" id="PTHR44942:SF4">
    <property type="entry name" value="METHYLTRANSFERASE TYPE 11 DOMAIN-CONTAINING PROTEIN"/>
    <property type="match status" value="1"/>
</dbReference>
<evidence type="ECO:0000256" key="3">
    <source>
        <dbReference type="ARBA" id="ARBA00022679"/>
    </source>
</evidence>
<evidence type="ECO:0000313" key="6">
    <source>
        <dbReference type="Proteomes" id="UP000008080"/>
    </source>
</evidence>
<dbReference type="CDD" id="cd02440">
    <property type="entry name" value="AdoMet_MTases"/>
    <property type="match status" value="1"/>
</dbReference>
<dbReference type="RefSeq" id="WP_011165545.1">
    <property type="nucleotide sequence ID" value="NC_005363.1"/>
</dbReference>
<sequence>MDFKPTQRFSDRVDNYVKFRPSYPSELLKFFTDQLGLTAASAVADVGSGTGISAEIFLNHGNTVYGVEPNAKMRAAAEKNLVGYPDFRSVNGSSENTGLPADSVDFVIAAQAFHWFEPVATQKEFKRILKSPGTAALIWNDRRMTGTGFNVDYEALIAKYGSDYKQVRHNNIDQKQIESFLGAYNEHVIFNYQDLDFDGLLGRLLSSSYMPQADSEVYPAMKAELQALFDKYQKNGMVRIEYDTRIFHARMK</sequence>
<reference evidence="5 6" key="1">
    <citation type="journal article" date="2004" name="Science">
        <title>A predator unmasked: life cycle of Bdellovibrio bacteriovorus from a genomic perspective.</title>
        <authorList>
            <person name="Rendulic S."/>
            <person name="Jagtap P."/>
            <person name="Rosinus A."/>
            <person name="Eppinger M."/>
            <person name="Baar C."/>
            <person name="Lanz C."/>
            <person name="Keller H."/>
            <person name="Lambert C."/>
            <person name="Evans K.J."/>
            <person name="Goesmann A."/>
            <person name="Meyer F."/>
            <person name="Sockett R.E."/>
            <person name="Schuster S.C."/>
        </authorList>
    </citation>
    <scope>NUCLEOTIDE SEQUENCE [LARGE SCALE GENOMIC DNA]</scope>
    <source>
        <strain evidence="6">ATCC 15356 / DSM 50701 / NCIMB 9529 / HD100</strain>
    </source>
</reference>
<proteinExistence type="inferred from homology"/>
<dbReference type="GeneID" id="93014028"/>
<dbReference type="InterPro" id="IPR029063">
    <property type="entry name" value="SAM-dependent_MTases_sf"/>
</dbReference>
<dbReference type="eggNOG" id="COG0500">
    <property type="taxonomic scope" value="Bacteria"/>
</dbReference>
<dbReference type="PANTHER" id="PTHR44942">
    <property type="entry name" value="METHYLTRANSF_11 DOMAIN-CONTAINING PROTEIN"/>
    <property type="match status" value="1"/>
</dbReference>
<evidence type="ECO:0000313" key="5">
    <source>
        <dbReference type="EMBL" id="CAE80941.1"/>
    </source>
</evidence>
<dbReference type="Gene3D" id="3.40.50.150">
    <property type="entry name" value="Vaccinia Virus protein VP39"/>
    <property type="match status" value="1"/>
</dbReference>
<keyword evidence="6" id="KW-1185">Reference proteome</keyword>
<dbReference type="SUPFAM" id="SSF53335">
    <property type="entry name" value="S-adenosyl-L-methionine-dependent methyltransferases"/>
    <property type="match status" value="1"/>
</dbReference>
<dbReference type="AlphaFoldDB" id="Q6MIH2"/>
<dbReference type="HOGENOM" id="CLU_049344_3_3_7"/>